<dbReference type="GO" id="GO:0052621">
    <property type="term" value="F:diguanylate cyclase activity"/>
    <property type="evidence" value="ECO:0007669"/>
    <property type="project" value="UniProtKB-EC"/>
</dbReference>
<dbReference type="InterPro" id="IPR000160">
    <property type="entry name" value="GGDEF_dom"/>
</dbReference>
<gene>
    <name evidence="7" type="ORF">B0T45_15695</name>
    <name evidence="6" type="ORF">J1C50_07330</name>
</gene>
<protein>
    <recommendedName>
        <fullName evidence="1">diguanylate cyclase</fullName>
        <ecNumber evidence="1">2.7.7.65</ecNumber>
    </recommendedName>
</protein>
<dbReference type="PROSITE" id="PS50113">
    <property type="entry name" value="PAC"/>
    <property type="match status" value="1"/>
</dbReference>
<sequence length="626" mass="70867">MDFNLRKRNKRPARYAIWGSIFFLLATLALVALELLNTYQQEEENALRQANGLSQLLAERLAAGVSEAGLILQNTSQLPQVQTLLHTGKSSEDGQQKLYQQLQQQLQLAPYLSRIEIIDSACQAIFTSRQAAIVRQPHNEFCRWLHRNEDPENSYTAAQHNPEQHGIVLASKLRDDSGNVIGMAAGVIANNFFQDEVSRVTVGEHGEILVLDQRQLMVARWPKPPKGLERQFRPLQPAKLLSRDGNQAQFSAPSNIDGVTRLYSQSQTGRYPFQVAVGIARKDFTRSVQEKATLALLGWLFIAGMTLLALRNYLSNLRQHTLLSRSTDLIRQSEEEAKLILDTAPLALLLVNPKTRRIQRANALARAMLQLPPRAPGTKEDSDILNLPFRLQPLEQWLEAGQEIESQEMELELEDHSRLWVIVSLRPLGERTPPSTLVALYDISSRKQLEEQLQESNQQLSEMAATDPLTHLYNRRYADMMLKDEISRCERYGQSLTIAVFDIDHFKQFNDRHGHQAGDNVLVAVANALTDTTRNTDISARVGGEEFLVIFPCTRLRDAQKVMERVQVVLSQTRFPLVDQSVTFSGGLTDWRPHDTPELMLARADRLLYEAKVAGRNILFNDLDMT</sequence>
<dbReference type="PANTHER" id="PTHR45138">
    <property type="entry name" value="REGULATORY COMPONENTS OF SENSORY TRANSDUCTION SYSTEM"/>
    <property type="match status" value="1"/>
</dbReference>
<dbReference type="Gene3D" id="3.30.450.20">
    <property type="entry name" value="PAS domain"/>
    <property type="match status" value="3"/>
</dbReference>
<evidence type="ECO:0000259" key="5">
    <source>
        <dbReference type="PROSITE" id="PS50887"/>
    </source>
</evidence>
<proteinExistence type="predicted"/>
<keyword evidence="3" id="KW-1133">Transmembrane helix</keyword>
<keyword evidence="9" id="KW-1185">Reference proteome</keyword>
<dbReference type="AlphaFoldDB" id="A0A1W0CPA3"/>
<dbReference type="SUPFAM" id="SSF55073">
    <property type="entry name" value="Nucleotide cyclase"/>
    <property type="match status" value="1"/>
</dbReference>
<reference evidence="7 8" key="1">
    <citation type="submission" date="2017-02" db="EMBL/GenBank/DDBJ databases">
        <title>Chromobacterium haemolyticum H5244.</title>
        <authorList>
            <person name="Gulvik C.A."/>
        </authorList>
    </citation>
    <scope>NUCLEOTIDE SEQUENCE [LARGE SCALE GENOMIC DNA]</scope>
    <source>
        <strain evidence="7 8">H5244</strain>
    </source>
</reference>
<dbReference type="Proteomes" id="UP000192721">
    <property type="component" value="Unassembled WGS sequence"/>
</dbReference>
<comment type="caution">
    <text evidence="7">The sequence shown here is derived from an EMBL/GenBank/DDBJ whole genome shotgun (WGS) entry which is preliminary data.</text>
</comment>
<dbReference type="CDD" id="cd01949">
    <property type="entry name" value="GGDEF"/>
    <property type="match status" value="1"/>
</dbReference>
<feature type="transmembrane region" description="Helical" evidence="3">
    <location>
        <begin position="292"/>
        <end position="310"/>
    </location>
</feature>
<evidence type="ECO:0000256" key="3">
    <source>
        <dbReference type="SAM" id="Phobius"/>
    </source>
</evidence>
<dbReference type="FunFam" id="3.30.70.270:FF:000001">
    <property type="entry name" value="Diguanylate cyclase domain protein"/>
    <property type="match status" value="1"/>
</dbReference>
<dbReference type="CDD" id="cd12915">
    <property type="entry name" value="PDC2_DGC_like"/>
    <property type="match status" value="1"/>
</dbReference>
<evidence type="ECO:0000313" key="9">
    <source>
        <dbReference type="Proteomes" id="UP000664349"/>
    </source>
</evidence>
<evidence type="ECO:0000259" key="4">
    <source>
        <dbReference type="PROSITE" id="PS50113"/>
    </source>
</evidence>
<evidence type="ECO:0000313" key="8">
    <source>
        <dbReference type="Proteomes" id="UP000192721"/>
    </source>
</evidence>
<dbReference type="EMBL" id="MUKV01000022">
    <property type="protein sequence ID" value="OQS36508.1"/>
    <property type="molecule type" value="Genomic_DNA"/>
</dbReference>
<dbReference type="EC" id="2.7.7.65" evidence="1"/>
<feature type="transmembrane region" description="Helical" evidence="3">
    <location>
        <begin position="15"/>
        <end position="36"/>
    </location>
</feature>
<dbReference type="PROSITE" id="PS50887">
    <property type="entry name" value="GGDEF"/>
    <property type="match status" value="1"/>
</dbReference>
<dbReference type="InterPro" id="IPR043128">
    <property type="entry name" value="Rev_trsase/Diguanyl_cyclase"/>
</dbReference>
<dbReference type="Proteomes" id="UP000664349">
    <property type="component" value="Unassembled WGS sequence"/>
</dbReference>
<evidence type="ECO:0000313" key="6">
    <source>
        <dbReference type="EMBL" id="MBO0415319.1"/>
    </source>
</evidence>
<comment type="catalytic activity">
    <reaction evidence="2">
        <text>2 GTP = 3',3'-c-di-GMP + 2 diphosphate</text>
        <dbReference type="Rhea" id="RHEA:24898"/>
        <dbReference type="ChEBI" id="CHEBI:33019"/>
        <dbReference type="ChEBI" id="CHEBI:37565"/>
        <dbReference type="ChEBI" id="CHEBI:58805"/>
        <dbReference type="EC" id="2.7.7.65"/>
    </reaction>
</comment>
<dbReference type="InterPro" id="IPR000700">
    <property type="entry name" value="PAS-assoc_C"/>
</dbReference>
<evidence type="ECO:0000256" key="1">
    <source>
        <dbReference type="ARBA" id="ARBA00012528"/>
    </source>
</evidence>
<dbReference type="InterPro" id="IPR050469">
    <property type="entry name" value="Diguanylate_Cyclase"/>
</dbReference>
<reference evidence="6 9" key="2">
    <citation type="submission" date="2021-03" db="EMBL/GenBank/DDBJ databases">
        <title>First Case of infection caused by Chromobacterium haemolyticum derived from water in China.</title>
        <authorList>
            <person name="Chen J."/>
            <person name="Liu C."/>
        </authorList>
    </citation>
    <scope>NUCLEOTIDE SEQUENCE [LARGE SCALE GENOMIC DNA]</scope>
    <source>
        <strain evidence="6 9">WJ-5</strain>
    </source>
</reference>
<keyword evidence="3" id="KW-0812">Transmembrane</keyword>
<dbReference type="OrthoDB" id="9813903at2"/>
<dbReference type="SUPFAM" id="SSF55785">
    <property type="entry name" value="PYP-like sensor domain (PAS domain)"/>
    <property type="match status" value="1"/>
</dbReference>
<evidence type="ECO:0000313" key="7">
    <source>
        <dbReference type="EMBL" id="OQS36508.1"/>
    </source>
</evidence>
<accession>A0A1W0CPA3</accession>
<dbReference type="InterPro" id="IPR035965">
    <property type="entry name" value="PAS-like_dom_sf"/>
</dbReference>
<dbReference type="InterPro" id="IPR029787">
    <property type="entry name" value="Nucleotide_cyclase"/>
</dbReference>
<evidence type="ECO:0000256" key="2">
    <source>
        <dbReference type="ARBA" id="ARBA00034247"/>
    </source>
</evidence>
<dbReference type="Gene3D" id="3.30.70.270">
    <property type="match status" value="1"/>
</dbReference>
<organism evidence="7 8">
    <name type="scientific">Chromobacterium haemolyticum</name>
    <dbReference type="NCBI Taxonomy" id="394935"/>
    <lineage>
        <taxon>Bacteria</taxon>
        <taxon>Pseudomonadati</taxon>
        <taxon>Pseudomonadota</taxon>
        <taxon>Betaproteobacteria</taxon>
        <taxon>Neisseriales</taxon>
        <taxon>Chromobacteriaceae</taxon>
        <taxon>Chromobacterium</taxon>
    </lineage>
</organism>
<keyword evidence="3" id="KW-0472">Membrane</keyword>
<dbReference type="Pfam" id="PF00990">
    <property type="entry name" value="GGDEF"/>
    <property type="match status" value="1"/>
</dbReference>
<feature type="domain" description="GGDEF" evidence="5">
    <location>
        <begin position="494"/>
        <end position="623"/>
    </location>
</feature>
<dbReference type="EMBL" id="JAFLRD010000005">
    <property type="protein sequence ID" value="MBO0415319.1"/>
    <property type="molecule type" value="Genomic_DNA"/>
</dbReference>
<dbReference type="GeneID" id="58559170"/>
<dbReference type="PANTHER" id="PTHR45138:SF9">
    <property type="entry name" value="DIGUANYLATE CYCLASE DGCM-RELATED"/>
    <property type="match status" value="1"/>
</dbReference>
<feature type="domain" description="PAC" evidence="4">
    <location>
        <begin position="405"/>
        <end position="455"/>
    </location>
</feature>
<name>A0A1W0CPA3_9NEIS</name>
<dbReference type="NCBIfam" id="TIGR00254">
    <property type="entry name" value="GGDEF"/>
    <property type="match status" value="1"/>
</dbReference>
<dbReference type="SMART" id="SM00267">
    <property type="entry name" value="GGDEF"/>
    <property type="match status" value="1"/>
</dbReference>
<dbReference type="RefSeq" id="WP_019104548.1">
    <property type="nucleotide sequence ID" value="NZ_AP019312.1"/>
</dbReference>